<dbReference type="InterPro" id="IPR000008">
    <property type="entry name" value="C2_dom"/>
</dbReference>
<sequence>MVAPSGGGVGLPVVHVNDSDHPLRETAGGQAVVAMKSLSPVWDDESSFLVGDVAKELVVSVLSDDRYFNNDLLRKPRCLL</sequence>
<protein>
    <recommendedName>
        <fullName evidence="1">C2 domain-containing protein</fullName>
    </recommendedName>
</protein>
<organism evidence="2 3">
    <name type="scientific">Zizania palustris</name>
    <name type="common">Northern wild rice</name>
    <dbReference type="NCBI Taxonomy" id="103762"/>
    <lineage>
        <taxon>Eukaryota</taxon>
        <taxon>Viridiplantae</taxon>
        <taxon>Streptophyta</taxon>
        <taxon>Embryophyta</taxon>
        <taxon>Tracheophyta</taxon>
        <taxon>Spermatophyta</taxon>
        <taxon>Magnoliopsida</taxon>
        <taxon>Liliopsida</taxon>
        <taxon>Poales</taxon>
        <taxon>Poaceae</taxon>
        <taxon>BOP clade</taxon>
        <taxon>Oryzoideae</taxon>
        <taxon>Oryzeae</taxon>
        <taxon>Zizaniinae</taxon>
        <taxon>Zizania</taxon>
    </lineage>
</organism>
<comment type="caution">
    <text evidence="2">The sequence shown here is derived from an EMBL/GenBank/DDBJ whole genome shotgun (WGS) entry which is preliminary data.</text>
</comment>
<reference evidence="2" key="1">
    <citation type="journal article" date="2021" name="bioRxiv">
        <title>Whole Genome Assembly and Annotation of Northern Wild Rice, Zizania palustris L., Supports a Whole Genome Duplication in the Zizania Genus.</title>
        <authorList>
            <person name="Haas M."/>
            <person name="Kono T."/>
            <person name="Macchietto M."/>
            <person name="Millas R."/>
            <person name="McGilp L."/>
            <person name="Shao M."/>
            <person name="Duquette J."/>
            <person name="Hirsch C.N."/>
            <person name="Kimball J."/>
        </authorList>
    </citation>
    <scope>NUCLEOTIDE SEQUENCE</scope>
    <source>
        <tissue evidence="2">Fresh leaf tissue</tissue>
    </source>
</reference>
<reference evidence="2" key="2">
    <citation type="submission" date="2021-02" db="EMBL/GenBank/DDBJ databases">
        <authorList>
            <person name="Kimball J.A."/>
            <person name="Haas M.W."/>
            <person name="Macchietto M."/>
            <person name="Kono T."/>
            <person name="Duquette J."/>
            <person name="Shao M."/>
        </authorList>
    </citation>
    <scope>NUCLEOTIDE SEQUENCE</scope>
    <source>
        <tissue evidence="2">Fresh leaf tissue</tissue>
    </source>
</reference>
<dbReference type="CDD" id="cd00030">
    <property type="entry name" value="C2"/>
    <property type="match status" value="1"/>
</dbReference>
<gene>
    <name evidence="2" type="ORF">GUJ93_ZPchr0009g307</name>
</gene>
<dbReference type="Pfam" id="PF00168">
    <property type="entry name" value="C2"/>
    <property type="match status" value="1"/>
</dbReference>
<evidence type="ECO:0000313" key="2">
    <source>
        <dbReference type="EMBL" id="KAG8050432.1"/>
    </source>
</evidence>
<keyword evidence="3" id="KW-1185">Reference proteome</keyword>
<dbReference type="OrthoDB" id="67700at2759"/>
<evidence type="ECO:0000313" key="3">
    <source>
        <dbReference type="Proteomes" id="UP000729402"/>
    </source>
</evidence>
<feature type="domain" description="C2" evidence="1">
    <location>
        <begin position="33"/>
        <end position="73"/>
    </location>
</feature>
<proteinExistence type="predicted"/>
<dbReference type="AlphaFoldDB" id="A0A8J5UYV4"/>
<evidence type="ECO:0000259" key="1">
    <source>
        <dbReference type="Pfam" id="PF00168"/>
    </source>
</evidence>
<accession>A0A8J5UYV4</accession>
<name>A0A8J5UYV4_ZIZPA</name>
<dbReference type="Proteomes" id="UP000729402">
    <property type="component" value="Unassembled WGS sequence"/>
</dbReference>
<dbReference type="EMBL" id="JAAALK010000289">
    <property type="protein sequence ID" value="KAG8050432.1"/>
    <property type="molecule type" value="Genomic_DNA"/>
</dbReference>